<dbReference type="EMBL" id="FPHG01000025">
    <property type="protein sequence ID" value="SFV54551.1"/>
    <property type="molecule type" value="Genomic_DNA"/>
</dbReference>
<protein>
    <submittedName>
        <fullName evidence="2">TonB-like putative TolA function</fullName>
    </submittedName>
</protein>
<gene>
    <name evidence="2" type="ORF">MNB_SV-9-959</name>
</gene>
<organism evidence="2">
    <name type="scientific">hydrothermal vent metagenome</name>
    <dbReference type="NCBI Taxonomy" id="652676"/>
    <lineage>
        <taxon>unclassified sequences</taxon>
        <taxon>metagenomes</taxon>
        <taxon>ecological metagenomes</taxon>
    </lineage>
</organism>
<feature type="transmembrane region" description="Helical" evidence="1">
    <location>
        <begin position="6"/>
        <end position="26"/>
    </location>
</feature>
<accession>A0A1W1BM70</accession>
<evidence type="ECO:0000256" key="1">
    <source>
        <dbReference type="SAM" id="Phobius"/>
    </source>
</evidence>
<evidence type="ECO:0000313" key="2">
    <source>
        <dbReference type="EMBL" id="SFV54551.1"/>
    </source>
</evidence>
<sequence length="259" mass="30414">MFSKELSAVYAVSIYIILIGLFLGAFNKEKIKPESVHFVKKNDNSIDIGLSTAPKKHIEPIKRIKPKTKSSKNRKQHKKKIVKKRHIIKKKPVKKKVIKKKKIIKPKPIKKVHKKEHSKKKKIIKKTEPKKNNMKKLFNNIKEKKPTKTQTNKDKNRRITSSMKDVKNKDKGIINKYFAKVEETLYYWPALSQFAGEKAEVWLKIEQDGSFIFKILNPSNNQDFNSGLIQYLKQLQRVGFARHQYKRPLEARVEFIAKE</sequence>
<dbReference type="AlphaFoldDB" id="A0A1W1BM70"/>
<reference evidence="2" key="1">
    <citation type="submission" date="2016-10" db="EMBL/GenBank/DDBJ databases">
        <authorList>
            <person name="de Groot N.N."/>
        </authorList>
    </citation>
    <scope>NUCLEOTIDE SEQUENCE</scope>
</reference>
<name>A0A1W1BM70_9ZZZZ</name>
<keyword evidence="1" id="KW-0812">Transmembrane</keyword>
<keyword evidence="1" id="KW-1133">Transmembrane helix</keyword>
<dbReference type="Pfam" id="PF13103">
    <property type="entry name" value="TonB_2"/>
    <property type="match status" value="1"/>
</dbReference>
<keyword evidence="1" id="KW-0472">Membrane</keyword>
<proteinExistence type="predicted"/>